<dbReference type="InterPro" id="IPR019734">
    <property type="entry name" value="TPR_rpt"/>
</dbReference>
<feature type="chain" id="PRO_5041919823" description="Tetratricopeptide repeat protein" evidence="1">
    <location>
        <begin position="45"/>
        <end position="452"/>
    </location>
</feature>
<dbReference type="SMART" id="SM00028">
    <property type="entry name" value="TPR"/>
    <property type="match status" value="3"/>
</dbReference>
<keyword evidence="3" id="KW-1185">Reference proteome</keyword>
<reference evidence="2" key="1">
    <citation type="submission" date="2022-03" db="EMBL/GenBank/DDBJ databases">
        <title>Genomic Encyclopedia of Type Strains, Phase III (KMG-III): the genomes of soil and plant-associated and newly described type strains.</title>
        <authorList>
            <person name="Whitman W."/>
        </authorList>
    </citation>
    <scope>NUCLEOTIDE SEQUENCE</scope>
    <source>
        <strain evidence="2">ANL 6-2</strain>
    </source>
</reference>
<dbReference type="SUPFAM" id="SSF48452">
    <property type="entry name" value="TPR-like"/>
    <property type="match status" value="1"/>
</dbReference>
<sequence>MARPPTRIDPPDRRPAPPAATRRLRLQLCLVAFCLLFNPSLTVAAETAEDYFRQGLAETRESDLESALSAFRSAQALGLDTPQLHYNLGVVLYRLGDLPAAESAFASAAVADALRGPALYNLGRLAEARGEQERALQHYVAAAEQARTSEIRALARARVDALQPAPAASPWRGLLGAAIGYDSNPLLDADNRGGDDGAAYVDGLLWAEARLSGTDGPDIRGDVLVNLRHYPDERDAALQYADAGLSWRLQADAWTLRPGLRGSVVRFGGDTVETGGALGLDVERRLDVDWSAFGRAETARLRGGSDYRQLDGSRHMLRIGLRGGFDDWRLRLRYDLVVEDRDGLKLSDDAFESRSPLRHGVAIALERDLADRVWLDLQAGYRYSRYRERDRGVDGAAERRVDQRLMLASGLNVRLAEAWTGYLQARWTGNRSSVDDFDYVRSELTLGVDRSF</sequence>
<dbReference type="Gene3D" id="1.25.40.10">
    <property type="entry name" value="Tetratricopeptide repeat domain"/>
    <property type="match status" value="1"/>
</dbReference>
<evidence type="ECO:0000256" key="1">
    <source>
        <dbReference type="SAM" id="SignalP"/>
    </source>
</evidence>
<evidence type="ECO:0008006" key="4">
    <source>
        <dbReference type="Google" id="ProtNLM"/>
    </source>
</evidence>
<organism evidence="2 3">
    <name type="scientific">Natronocella acetinitrilica</name>
    <dbReference type="NCBI Taxonomy" id="414046"/>
    <lineage>
        <taxon>Bacteria</taxon>
        <taxon>Pseudomonadati</taxon>
        <taxon>Pseudomonadota</taxon>
        <taxon>Gammaproteobacteria</taxon>
        <taxon>Chromatiales</taxon>
        <taxon>Ectothiorhodospiraceae</taxon>
        <taxon>Natronocella</taxon>
    </lineage>
</organism>
<keyword evidence="1" id="KW-0732">Signal</keyword>
<accession>A0AAE3KBS0</accession>
<gene>
    <name evidence="2" type="ORF">J2T57_003150</name>
</gene>
<name>A0AAE3KBS0_9GAMM</name>
<feature type="signal peptide" evidence="1">
    <location>
        <begin position="1"/>
        <end position="44"/>
    </location>
</feature>
<protein>
    <recommendedName>
        <fullName evidence="4">Tetratricopeptide repeat protein</fullName>
    </recommendedName>
</protein>
<dbReference type="AlphaFoldDB" id="A0AAE3KBS0"/>
<dbReference type="RefSeq" id="WP_253480433.1">
    <property type="nucleotide sequence ID" value="NZ_JALJXV010000007.1"/>
</dbReference>
<proteinExistence type="predicted"/>
<comment type="caution">
    <text evidence="2">The sequence shown here is derived from an EMBL/GenBank/DDBJ whole genome shotgun (WGS) entry which is preliminary data.</text>
</comment>
<evidence type="ECO:0000313" key="3">
    <source>
        <dbReference type="Proteomes" id="UP001205843"/>
    </source>
</evidence>
<dbReference type="InterPro" id="IPR011990">
    <property type="entry name" value="TPR-like_helical_dom_sf"/>
</dbReference>
<dbReference type="Proteomes" id="UP001205843">
    <property type="component" value="Unassembled WGS sequence"/>
</dbReference>
<dbReference type="EMBL" id="JALJXV010000007">
    <property type="protein sequence ID" value="MCP1675995.1"/>
    <property type="molecule type" value="Genomic_DNA"/>
</dbReference>
<evidence type="ECO:0000313" key="2">
    <source>
        <dbReference type="EMBL" id="MCP1675995.1"/>
    </source>
</evidence>